<protein>
    <recommendedName>
        <fullName evidence="4">SMODS and SLOG-associating 2TM effector domain-containing protein</fullName>
    </recommendedName>
</protein>
<keyword evidence="3" id="KW-1185">Reference proteome</keyword>
<proteinExistence type="predicted"/>
<dbReference type="RefSeq" id="WP_095643160.1">
    <property type="nucleotide sequence ID" value="NZ_LMVP01000033.1"/>
</dbReference>
<keyword evidence="1" id="KW-0812">Transmembrane</keyword>
<dbReference type="Proteomes" id="UP000218164">
    <property type="component" value="Unassembled WGS sequence"/>
</dbReference>
<sequence>MGIQNFSNKTVAYLKKFKKFKSYVKNMISKYSLIALAFKRIRLFGAIGIIGGIWLMINGFDISYTFAFEAFIISSISFVFSVAATVTETNRRNIEKRLECFYKPIEQIIESSVNIESKHNDIIFRLQEIRRYDHLAKDETTKELVRQLTGASKITATNIDNIKILLEAVKKDIIYYEEILAAYPISRMV</sequence>
<feature type="transmembrane region" description="Helical" evidence="1">
    <location>
        <begin position="66"/>
        <end position="87"/>
    </location>
</feature>
<feature type="transmembrane region" description="Helical" evidence="1">
    <location>
        <begin position="41"/>
        <end position="60"/>
    </location>
</feature>
<keyword evidence="1" id="KW-0472">Membrane</keyword>
<dbReference type="EMBL" id="LMVP01000033">
    <property type="protein sequence ID" value="PAV14069.1"/>
    <property type="molecule type" value="Genomic_DNA"/>
</dbReference>
<evidence type="ECO:0000313" key="2">
    <source>
        <dbReference type="EMBL" id="PAV14069.1"/>
    </source>
</evidence>
<keyword evidence="1" id="KW-1133">Transmembrane helix</keyword>
<dbReference type="AlphaFoldDB" id="A0A2A2HX70"/>
<name>A0A2A2HX70_9EURY</name>
<evidence type="ECO:0000313" key="3">
    <source>
        <dbReference type="Proteomes" id="UP000218164"/>
    </source>
</evidence>
<gene>
    <name evidence="2" type="ORF">ASJ81_15365</name>
</gene>
<accession>A0A2A2HX70</accession>
<comment type="caution">
    <text evidence="2">The sequence shown here is derived from an EMBL/GenBank/DDBJ whole genome shotgun (WGS) entry which is preliminary data.</text>
</comment>
<organism evidence="2 3">
    <name type="scientific">Methanosarcina spelaei</name>
    <dbReference type="NCBI Taxonomy" id="1036679"/>
    <lineage>
        <taxon>Archaea</taxon>
        <taxon>Methanobacteriati</taxon>
        <taxon>Methanobacteriota</taxon>
        <taxon>Stenosarchaea group</taxon>
        <taxon>Methanomicrobia</taxon>
        <taxon>Methanosarcinales</taxon>
        <taxon>Methanosarcinaceae</taxon>
        <taxon>Methanosarcina</taxon>
    </lineage>
</organism>
<evidence type="ECO:0008006" key="4">
    <source>
        <dbReference type="Google" id="ProtNLM"/>
    </source>
</evidence>
<evidence type="ECO:0000256" key="1">
    <source>
        <dbReference type="SAM" id="Phobius"/>
    </source>
</evidence>
<reference evidence="2 3" key="1">
    <citation type="journal article" date="2017" name="BMC Genomics">
        <title>Genomic analysis of methanogenic archaea reveals a shift towards energy conservation.</title>
        <authorList>
            <person name="Gilmore S.P."/>
            <person name="Henske J.K."/>
            <person name="Sexton J.A."/>
            <person name="Solomon K.V."/>
            <person name="Seppala S."/>
            <person name="Yoo J.I."/>
            <person name="Huyett L.M."/>
            <person name="Pressman A."/>
            <person name="Cogan J.Z."/>
            <person name="Kivenson V."/>
            <person name="Peng X."/>
            <person name="Tan Y."/>
            <person name="Valentine D.L."/>
            <person name="O'Malley M.A."/>
        </authorList>
    </citation>
    <scope>NUCLEOTIDE SEQUENCE [LARGE SCALE GENOMIC DNA]</scope>
    <source>
        <strain evidence="2 3">MC-15</strain>
    </source>
</reference>